<dbReference type="Pfam" id="PF02687">
    <property type="entry name" value="FtsX"/>
    <property type="match status" value="1"/>
</dbReference>
<keyword evidence="4 6" id="KW-1133">Transmembrane helix</keyword>
<evidence type="ECO:0000313" key="9">
    <source>
        <dbReference type="Proteomes" id="UP000218377"/>
    </source>
</evidence>
<keyword evidence="3 6" id="KW-0812">Transmembrane</keyword>
<dbReference type="Proteomes" id="UP000218377">
    <property type="component" value="Unassembled WGS sequence"/>
</dbReference>
<accession>A0A2A3X200</accession>
<dbReference type="InterPro" id="IPR003838">
    <property type="entry name" value="ABC3_permease_C"/>
</dbReference>
<dbReference type="RefSeq" id="WP_096157494.1">
    <property type="nucleotide sequence ID" value="NZ_NRGX01000001.1"/>
</dbReference>
<feature type="transmembrane region" description="Helical" evidence="6">
    <location>
        <begin position="205"/>
        <end position="227"/>
    </location>
</feature>
<gene>
    <name evidence="8" type="ORF">CIK79_04095</name>
</gene>
<evidence type="ECO:0000313" key="8">
    <source>
        <dbReference type="EMBL" id="PCC17537.1"/>
    </source>
</evidence>
<name>A0A2A3X200_BREAU</name>
<feature type="transmembrane region" description="Helical" evidence="6">
    <location>
        <begin position="408"/>
        <end position="426"/>
    </location>
</feature>
<sequence>MQRYVLRMFADEWRQWAPAIAVVAVIATMIGLCVHQFAWTTAPQFRAAVASAGVPLAEFQILSVTIYTVIALVSWVALTVVGRASVQATRHSHALWLLLGASPRAVFLSALLVLVIVSLCGAILGALASTLLGSWAIPAFNTAVSASVDLPGFTIAPWAPVAIVIVSVVTAMVGGLMPARRASRIQPSVALRTFHQPGRRTLSTVFRIIGGFFFLVVAAALVVASSFASQLGSTGPGPMFNLAVNAGGSALIAVYLLCPEIVRFIFWLLHKLFASTGLVVPALGTRAAAARAQVSTTTIAPLAAGLGGIGLLLCAVNSVAAMTEILQPGTPTNLADVWTIVAVVAVSMLATSAAVVALSARGRGREIALLQAAGMHAGQVRVLIAAESFAMSIAAAVTAVVPVVTGGLVCAFVSAAALDGAAVVVWPLPSMLLGLLASWLLLFIILVIPTIAPLRDGPGAQLREQGP</sequence>
<feature type="transmembrane region" description="Helical" evidence="6">
    <location>
        <begin position="432"/>
        <end position="454"/>
    </location>
</feature>
<evidence type="ECO:0000256" key="5">
    <source>
        <dbReference type="ARBA" id="ARBA00023136"/>
    </source>
</evidence>
<reference evidence="8 9" key="1">
    <citation type="journal article" date="2017" name="Elife">
        <title>Extensive horizontal gene transfer in cheese-associated bacteria.</title>
        <authorList>
            <person name="Bonham K.S."/>
            <person name="Wolfe B.E."/>
            <person name="Dutton R.J."/>
        </authorList>
    </citation>
    <scope>NUCLEOTIDE SEQUENCE [LARGE SCALE GENOMIC DNA]</scope>
    <source>
        <strain evidence="8 9">JB5</strain>
    </source>
</reference>
<evidence type="ECO:0000256" key="4">
    <source>
        <dbReference type="ARBA" id="ARBA00022989"/>
    </source>
</evidence>
<evidence type="ECO:0000259" key="7">
    <source>
        <dbReference type="Pfam" id="PF02687"/>
    </source>
</evidence>
<evidence type="ECO:0000256" key="6">
    <source>
        <dbReference type="SAM" id="Phobius"/>
    </source>
</evidence>
<organism evidence="8 9">
    <name type="scientific">Brevibacterium aurantiacum</name>
    <dbReference type="NCBI Taxonomy" id="273384"/>
    <lineage>
        <taxon>Bacteria</taxon>
        <taxon>Bacillati</taxon>
        <taxon>Actinomycetota</taxon>
        <taxon>Actinomycetes</taxon>
        <taxon>Micrococcales</taxon>
        <taxon>Brevibacteriaceae</taxon>
        <taxon>Brevibacterium</taxon>
    </lineage>
</organism>
<keyword evidence="5 6" id="KW-0472">Membrane</keyword>
<proteinExistence type="predicted"/>
<feature type="transmembrane region" description="Helical" evidence="6">
    <location>
        <begin position="337"/>
        <end position="360"/>
    </location>
</feature>
<keyword evidence="2" id="KW-1003">Cell membrane</keyword>
<comment type="caution">
    <text evidence="8">The sequence shown here is derived from an EMBL/GenBank/DDBJ whole genome shotgun (WGS) entry which is preliminary data.</text>
</comment>
<evidence type="ECO:0000256" key="1">
    <source>
        <dbReference type="ARBA" id="ARBA00004651"/>
    </source>
</evidence>
<feature type="transmembrane region" description="Helical" evidence="6">
    <location>
        <begin position="20"/>
        <end position="39"/>
    </location>
</feature>
<dbReference type="AlphaFoldDB" id="A0A2A3X200"/>
<dbReference type="EMBL" id="NRGX01000001">
    <property type="protein sequence ID" value="PCC17537.1"/>
    <property type="molecule type" value="Genomic_DNA"/>
</dbReference>
<comment type="subcellular location">
    <subcellularLocation>
        <location evidence="1">Cell membrane</location>
        <topology evidence="1">Multi-pass membrane protein</topology>
    </subcellularLocation>
</comment>
<protein>
    <submittedName>
        <fullName evidence="8">Peptide ABC transporter permease</fullName>
    </submittedName>
</protein>
<feature type="transmembrane region" description="Helical" evidence="6">
    <location>
        <begin position="303"/>
        <end position="325"/>
    </location>
</feature>
<dbReference type="GO" id="GO:0005886">
    <property type="term" value="C:plasma membrane"/>
    <property type="evidence" value="ECO:0007669"/>
    <property type="project" value="UniProtKB-SubCell"/>
</dbReference>
<evidence type="ECO:0000256" key="3">
    <source>
        <dbReference type="ARBA" id="ARBA00022692"/>
    </source>
</evidence>
<feature type="transmembrane region" description="Helical" evidence="6">
    <location>
        <begin position="105"/>
        <end position="135"/>
    </location>
</feature>
<feature type="transmembrane region" description="Helical" evidence="6">
    <location>
        <begin position="380"/>
        <end position="401"/>
    </location>
</feature>
<feature type="transmembrane region" description="Helical" evidence="6">
    <location>
        <begin position="59"/>
        <end position="84"/>
    </location>
</feature>
<evidence type="ECO:0000256" key="2">
    <source>
        <dbReference type="ARBA" id="ARBA00022475"/>
    </source>
</evidence>
<feature type="domain" description="ABC3 transporter permease C-terminal" evidence="7">
    <location>
        <begin position="65"/>
        <end position="187"/>
    </location>
</feature>
<feature type="transmembrane region" description="Helical" evidence="6">
    <location>
        <begin position="155"/>
        <end position="177"/>
    </location>
</feature>